<dbReference type="InterPro" id="IPR000182">
    <property type="entry name" value="GNAT_dom"/>
</dbReference>
<keyword evidence="2" id="KW-0012">Acyltransferase</keyword>
<dbReference type="Pfam" id="PF13302">
    <property type="entry name" value="Acetyltransf_3"/>
    <property type="match status" value="1"/>
</dbReference>
<dbReference type="Gene3D" id="3.40.50.300">
    <property type="entry name" value="P-loop containing nucleotide triphosphate hydrolases"/>
    <property type="match status" value="1"/>
</dbReference>
<keyword evidence="1 5" id="KW-0808">Transferase</keyword>
<protein>
    <submittedName>
        <fullName evidence="5">Ribosomal-protein-alanine N-acetyltransferase</fullName>
    </submittedName>
</protein>
<organism evidence="5 6">
    <name type="scientific">Barrientosiimonas humi</name>
    <dbReference type="NCBI Taxonomy" id="999931"/>
    <lineage>
        <taxon>Bacteria</taxon>
        <taxon>Bacillati</taxon>
        <taxon>Actinomycetota</taxon>
        <taxon>Actinomycetes</taxon>
        <taxon>Micrococcales</taxon>
        <taxon>Dermacoccaceae</taxon>
        <taxon>Barrientosiimonas</taxon>
    </lineage>
</organism>
<dbReference type="EMBL" id="VFOK01000001">
    <property type="protein sequence ID" value="TQL33734.1"/>
    <property type="molecule type" value="Genomic_DNA"/>
</dbReference>
<dbReference type="Gene3D" id="3.40.630.30">
    <property type="match status" value="1"/>
</dbReference>
<evidence type="ECO:0000256" key="2">
    <source>
        <dbReference type="ARBA" id="ARBA00023315"/>
    </source>
</evidence>
<dbReference type="GO" id="GO:0008999">
    <property type="term" value="F:protein-N-terminal-alanine acetyltransferase activity"/>
    <property type="evidence" value="ECO:0007669"/>
    <property type="project" value="TreeGrafter"/>
</dbReference>
<dbReference type="SUPFAM" id="SSF52540">
    <property type="entry name" value="P-loop containing nucleoside triphosphate hydrolases"/>
    <property type="match status" value="1"/>
</dbReference>
<sequence>MPRPLSALGDRVSVATVTEADLGPYRDAVEASRERLARWNPVDPSDLERHLRNQTLGHRTFVIHARDPEGAHGIVGKVNISNVVRGRFQNGTMGYDAYDPYAGRGLFAEGLRLVCELAFAPEPHGMGLHRLEANVQPGNVASAGVLRAVGFRREGRIPEMLWLADSTGDHAWRDHDMHAVTAQEWRGQAYPPHRPARVVTLVNGLPGSGKTTLARRLAAELSVPLLSKDTLKEALGDQLEPADLQRLGGRSSRLGAGCHAALWRLLADSPVGGVVESWFAPPARPYVLDGLADAGLDPARVLQVWCDVPVELARERFEGREQAGARHAVHGPQAGLEDMWAELAEQNHPLDLPATVRVDTSREVDPRTLVAVALHARATSG</sequence>
<dbReference type="GO" id="GO:0005737">
    <property type="term" value="C:cytoplasm"/>
    <property type="evidence" value="ECO:0007669"/>
    <property type="project" value="TreeGrafter"/>
</dbReference>
<dbReference type="Proteomes" id="UP000318336">
    <property type="component" value="Unassembled WGS sequence"/>
</dbReference>
<evidence type="ECO:0000256" key="1">
    <source>
        <dbReference type="ARBA" id="ARBA00022679"/>
    </source>
</evidence>
<keyword evidence="6" id="KW-1185">Reference proteome</keyword>
<dbReference type="PANTHER" id="PTHR43792">
    <property type="entry name" value="GNAT FAMILY, PUTATIVE (AFU_ORTHOLOGUE AFUA_3G00765)-RELATED-RELATED"/>
    <property type="match status" value="1"/>
</dbReference>
<evidence type="ECO:0000259" key="4">
    <source>
        <dbReference type="Pfam" id="PF13302"/>
    </source>
</evidence>
<dbReference type="SUPFAM" id="SSF55729">
    <property type="entry name" value="Acyl-CoA N-acyltransferases (Nat)"/>
    <property type="match status" value="1"/>
</dbReference>
<dbReference type="InterPro" id="IPR016181">
    <property type="entry name" value="Acyl_CoA_acyltransferase"/>
</dbReference>
<dbReference type="InterPro" id="IPR027417">
    <property type="entry name" value="P-loop_NTPase"/>
</dbReference>
<feature type="domain" description="N-acetyltransferase" evidence="4">
    <location>
        <begin position="14"/>
        <end position="152"/>
    </location>
</feature>
<comment type="similarity">
    <text evidence="3">Belongs to the acetyltransferase family. RimJ subfamily.</text>
</comment>
<evidence type="ECO:0000313" key="5">
    <source>
        <dbReference type="EMBL" id="TQL33734.1"/>
    </source>
</evidence>
<dbReference type="RefSeq" id="WP_236022356.1">
    <property type="nucleotide sequence ID" value="NZ_CAJTBP010000001.1"/>
</dbReference>
<proteinExistence type="inferred from homology"/>
<dbReference type="PANTHER" id="PTHR43792:SF8">
    <property type="entry name" value="[RIBOSOMAL PROTEIN US5]-ALANINE N-ACETYLTRANSFERASE"/>
    <property type="match status" value="1"/>
</dbReference>
<accession>A0A542XD50</accession>
<evidence type="ECO:0000313" key="6">
    <source>
        <dbReference type="Proteomes" id="UP000318336"/>
    </source>
</evidence>
<gene>
    <name evidence="5" type="ORF">FB554_1885</name>
</gene>
<dbReference type="Pfam" id="PF13671">
    <property type="entry name" value="AAA_33"/>
    <property type="match status" value="1"/>
</dbReference>
<dbReference type="InterPro" id="IPR051531">
    <property type="entry name" value="N-acetyltransferase"/>
</dbReference>
<dbReference type="AlphaFoldDB" id="A0A542XD50"/>
<name>A0A542XD50_9MICO</name>
<evidence type="ECO:0000256" key="3">
    <source>
        <dbReference type="ARBA" id="ARBA00038502"/>
    </source>
</evidence>
<comment type="caution">
    <text evidence="5">The sequence shown here is derived from an EMBL/GenBank/DDBJ whole genome shotgun (WGS) entry which is preliminary data.</text>
</comment>
<reference evidence="5 6" key="1">
    <citation type="submission" date="2019-06" db="EMBL/GenBank/DDBJ databases">
        <title>Sequencing the genomes of 1000 actinobacteria strains.</title>
        <authorList>
            <person name="Klenk H.-P."/>
        </authorList>
    </citation>
    <scope>NUCLEOTIDE SEQUENCE [LARGE SCALE GENOMIC DNA]</scope>
    <source>
        <strain evidence="5 6">DSM 24617</strain>
    </source>
</reference>